<feature type="transmembrane region" description="Helical" evidence="5">
    <location>
        <begin position="177"/>
        <end position="199"/>
    </location>
</feature>
<organism evidence="7 8">
    <name type="scientific">Paraburkholderia humisilvae</name>
    <dbReference type="NCBI Taxonomy" id="627669"/>
    <lineage>
        <taxon>Bacteria</taxon>
        <taxon>Pseudomonadati</taxon>
        <taxon>Pseudomonadota</taxon>
        <taxon>Betaproteobacteria</taxon>
        <taxon>Burkholderiales</taxon>
        <taxon>Burkholderiaceae</taxon>
        <taxon>Paraburkholderia</taxon>
    </lineage>
</organism>
<dbReference type="PANTHER" id="PTHR23508">
    <property type="entry name" value="CARBOXYLIC ACID TRANSPORTER PROTEIN HOMOLOG"/>
    <property type="match status" value="1"/>
</dbReference>
<keyword evidence="8" id="KW-1185">Reference proteome</keyword>
<dbReference type="EMBL" id="CADIKH010000019">
    <property type="protein sequence ID" value="CAB3762196.1"/>
    <property type="molecule type" value="Genomic_DNA"/>
</dbReference>
<dbReference type="GO" id="GO:0046943">
    <property type="term" value="F:carboxylic acid transmembrane transporter activity"/>
    <property type="evidence" value="ECO:0007669"/>
    <property type="project" value="TreeGrafter"/>
</dbReference>
<evidence type="ECO:0000256" key="5">
    <source>
        <dbReference type="SAM" id="Phobius"/>
    </source>
</evidence>
<dbReference type="AlphaFoldDB" id="A0A6J5EA47"/>
<dbReference type="InterPro" id="IPR005829">
    <property type="entry name" value="Sugar_transporter_CS"/>
</dbReference>
<dbReference type="InterPro" id="IPR011701">
    <property type="entry name" value="MFS"/>
</dbReference>
<evidence type="ECO:0000256" key="4">
    <source>
        <dbReference type="ARBA" id="ARBA00023136"/>
    </source>
</evidence>
<name>A0A6J5EA47_9BURK</name>
<comment type="subcellular location">
    <subcellularLocation>
        <location evidence="1">Membrane</location>
        <topology evidence="1">Multi-pass membrane protein</topology>
    </subcellularLocation>
</comment>
<evidence type="ECO:0000313" key="8">
    <source>
        <dbReference type="Proteomes" id="UP000494363"/>
    </source>
</evidence>
<sequence>MPGAQRAQRPSFFEIFSGPQLRTTVLGAIFVMGCQGGYYAISTWIPTFLKTERHLSVINSTGYLGFLIAGSIAGYLTGAWISDRFGRKTLFVSFAVVAIVSVLAYTQLTISNDVMLWLGFPLGFFGSGYLAGVGPFLTELYSTRLRGSGQGFCYNFGRGMGALFPTLVGVFSKHFGLATAIAIFTVLAYALMLASITLLPETRGIALEDV</sequence>
<dbReference type="PANTHER" id="PTHR23508:SF10">
    <property type="entry name" value="CARBOXYLIC ACID TRANSPORTER PROTEIN HOMOLOG"/>
    <property type="match status" value="1"/>
</dbReference>
<dbReference type="GO" id="GO:0005886">
    <property type="term" value="C:plasma membrane"/>
    <property type="evidence" value="ECO:0007669"/>
    <property type="project" value="TreeGrafter"/>
</dbReference>
<feature type="transmembrane region" description="Helical" evidence="5">
    <location>
        <begin position="89"/>
        <end position="108"/>
    </location>
</feature>
<keyword evidence="2 5" id="KW-0812">Transmembrane</keyword>
<reference evidence="7 8" key="1">
    <citation type="submission" date="2020-04" db="EMBL/GenBank/DDBJ databases">
        <authorList>
            <person name="De Canck E."/>
        </authorList>
    </citation>
    <scope>NUCLEOTIDE SEQUENCE [LARGE SCALE GENOMIC DNA]</scope>
    <source>
        <strain evidence="7 8">LMG 29542</strain>
    </source>
</reference>
<dbReference type="FunFam" id="1.20.1250.20:FF:000253">
    <property type="entry name" value="Transporter, major facilitator family"/>
    <property type="match status" value="1"/>
</dbReference>
<dbReference type="SUPFAM" id="SSF103473">
    <property type="entry name" value="MFS general substrate transporter"/>
    <property type="match status" value="1"/>
</dbReference>
<protein>
    <submittedName>
        <fullName evidence="7">Inner membrane metabolite transport protein YdjE</fullName>
    </submittedName>
</protein>
<dbReference type="InterPro" id="IPR036259">
    <property type="entry name" value="MFS_trans_sf"/>
</dbReference>
<dbReference type="PROSITE" id="PS00216">
    <property type="entry name" value="SUGAR_TRANSPORT_1"/>
    <property type="match status" value="1"/>
</dbReference>
<keyword evidence="3 5" id="KW-1133">Transmembrane helix</keyword>
<gene>
    <name evidence="7" type="primary">ydjE_3</name>
    <name evidence="7" type="ORF">LMG29542_04276</name>
</gene>
<keyword evidence="4 5" id="KW-0472">Membrane</keyword>
<evidence type="ECO:0000256" key="2">
    <source>
        <dbReference type="ARBA" id="ARBA00022692"/>
    </source>
</evidence>
<evidence type="ECO:0000259" key="6">
    <source>
        <dbReference type="PROSITE" id="PS50850"/>
    </source>
</evidence>
<evidence type="ECO:0000256" key="3">
    <source>
        <dbReference type="ARBA" id="ARBA00022989"/>
    </source>
</evidence>
<feature type="transmembrane region" description="Helical" evidence="5">
    <location>
        <begin position="61"/>
        <end position="82"/>
    </location>
</feature>
<dbReference type="Pfam" id="PF07690">
    <property type="entry name" value="MFS_1"/>
    <property type="match status" value="1"/>
</dbReference>
<feature type="transmembrane region" description="Helical" evidence="5">
    <location>
        <begin position="114"/>
        <end position="140"/>
    </location>
</feature>
<dbReference type="PROSITE" id="PS50850">
    <property type="entry name" value="MFS"/>
    <property type="match status" value="1"/>
</dbReference>
<feature type="transmembrane region" description="Helical" evidence="5">
    <location>
        <begin position="21"/>
        <end position="41"/>
    </location>
</feature>
<accession>A0A6J5EA47</accession>
<feature type="domain" description="Major facilitator superfamily (MFS) profile" evidence="6">
    <location>
        <begin position="1"/>
        <end position="203"/>
    </location>
</feature>
<dbReference type="PROSITE" id="PS51257">
    <property type="entry name" value="PROKAR_LIPOPROTEIN"/>
    <property type="match status" value="1"/>
</dbReference>
<proteinExistence type="predicted"/>
<dbReference type="Proteomes" id="UP000494363">
    <property type="component" value="Unassembled WGS sequence"/>
</dbReference>
<dbReference type="InterPro" id="IPR020846">
    <property type="entry name" value="MFS_dom"/>
</dbReference>
<feature type="transmembrane region" description="Helical" evidence="5">
    <location>
        <begin position="152"/>
        <end position="171"/>
    </location>
</feature>
<dbReference type="Gene3D" id="1.20.1250.20">
    <property type="entry name" value="MFS general substrate transporter like domains"/>
    <property type="match status" value="1"/>
</dbReference>
<evidence type="ECO:0000256" key="1">
    <source>
        <dbReference type="ARBA" id="ARBA00004141"/>
    </source>
</evidence>
<evidence type="ECO:0000313" key="7">
    <source>
        <dbReference type="EMBL" id="CAB3762196.1"/>
    </source>
</evidence>